<dbReference type="RefSeq" id="WP_034817792.1">
    <property type="nucleotide sequence ID" value="NZ_JANIEK010000011.1"/>
</dbReference>
<organism evidence="2 3">
    <name type="scientific">Exiguobacterium alkaliphilum</name>
    <dbReference type="NCBI Taxonomy" id="1428684"/>
    <lineage>
        <taxon>Bacteria</taxon>
        <taxon>Bacillati</taxon>
        <taxon>Bacillota</taxon>
        <taxon>Bacilli</taxon>
        <taxon>Bacillales</taxon>
        <taxon>Bacillales Family XII. Incertae Sedis</taxon>
        <taxon>Exiguobacterium</taxon>
    </lineage>
</organism>
<feature type="domain" description="DUF4440" evidence="1">
    <location>
        <begin position="7"/>
        <end position="112"/>
    </location>
</feature>
<sequence length="124" mass="14376">METLNLKQLSDDRAALQTAGDLEAMRAIMHDSFRYVDSSGRQFDKETFLDQFVDPASVQWITQETVTFDETVKGEIAVVQLLLEERFILGTNAYEGRFWALHLYIKENEEWLWQGGQATMIHET</sequence>
<dbReference type="SUPFAM" id="SSF54427">
    <property type="entry name" value="NTF2-like"/>
    <property type="match status" value="1"/>
</dbReference>
<reference evidence="2 3" key="1">
    <citation type="submission" date="2022-07" db="EMBL/GenBank/DDBJ databases">
        <title>Genomic and pangenome structural analysis of the polyextremophile Exiguobacterium.</title>
        <authorList>
            <person name="Shen L."/>
        </authorList>
    </citation>
    <scope>NUCLEOTIDE SEQUENCE [LARGE SCALE GENOMIC DNA]</scope>
    <source>
        <strain evidence="2 3">12_1</strain>
    </source>
</reference>
<proteinExistence type="predicted"/>
<dbReference type="EMBL" id="JANIEK010000011">
    <property type="protein sequence ID" value="MCT4794800.1"/>
    <property type="molecule type" value="Genomic_DNA"/>
</dbReference>
<gene>
    <name evidence="2" type="ORF">NQG31_04540</name>
</gene>
<name>A0ABT2KYP3_9BACL</name>
<evidence type="ECO:0000313" key="2">
    <source>
        <dbReference type="EMBL" id="MCT4794800.1"/>
    </source>
</evidence>
<evidence type="ECO:0000259" key="1">
    <source>
        <dbReference type="Pfam" id="PF14534"/>
    </source>
</evidence>
<dbReference type="Pfam" id="PF14534">
    <property type="entry name" value="DUF4440"/>
    <property type="match status" value="1"/>
</dbReference>
<dbReference type="InterPro" id="IPR027843">
    <property type="entry name" value="DUF4440"/>
</dbReference>
<protein>
    <submittedName>
        <fullName evidence="2">Nuclear transport factor 2 family protein</fullName>
    </submittedName>
</protein>
<comment type="caution">
    <text evidence="2">The sequence shown here is derived from an EMBL/GenBank/DDBJ whole genome shotgun (WGS) entry which is preliminary data.</text>
</comment>
<dbReference type="InterPro" id="IPR032710">
    <property type="entry name" value="NTF2-like_dom_sf"/>
</dbReference>
<accession>A0ABT2KYP3</accession>
<evidence type="ECO:0000313" key="3">
    <source>
        <dbReference type="Proteomes" id="UP001206821"/>
    </source>
</evidence>
<keyword evidence="3" id="KW-1185">Reference proteome</keyword>
<dbReference type="Gene3D" id="3.10.450.50">
    <property type="match status" value="1"/>
</dbReference>
<dbReference type="Proteomes" id="UP001206821">
    <property type="component" value="Unassembled WGS sequence"/>
</dbReference>